<sequence>MADMDPADTSSDMDSCGTKLFGTPAPNTGLSSDQCGPTCGCPGLEKVGTIPTPEMIANVGSFELNAPFEEILEDPYQMPAPDPAPEGTVCAALIEGTSYSLQTFSSTEVALSDGYIVTHFGACGACSPLQDLAVYMENPDLTTPVRECGLKSISDGEEAARECIRDLGFTEPCAQIWFYNTRHTRQECLEPCLLNLNAPYHEEDGSLNECILCDEVKSGDVFKAVAGRTRRNTGLPSALCRPCQEVSVLEHQY</sequence>
<organism evidence="1 2">
    <name type="scientific">Microvenator marinus</name>
    <dbReference type="NCBI Taxonomy" id="2600177"/>
    <lineage>
        <taxon>Bacteria</taxon>
        <taxon>Deltaproteobacteria</taxon>
        <taxon>Bradymonadales</taxon>
        <taxon>Microvenatoraceae</taxon>
        <taxon>Microvenator</taxon>
    </lineage>
</organism>
<dbReference type="Proteomes" id="UP000321595">
    <property type="component" value="Chromosome"/>
</dbReference>
<dbReference type="PANTHER" id="PTHR40535:SF1">
    <property type="entry name" value="CHROMOSOME UNDETERMINED SCAFFOLD_9, WHOLE GENOME SHOTGUN SEQUENCE"/>
    <property type="match status" value="1"/>
</dbReference>
<evidence type="ECO:0000313" key="2">
    <source>
        <dbReference type="Proteomes" id="UP000321595"/>
    </source>
</evidence>
<dbReference type="PANTHER" id="PTHR40535">
    <property type="entry name" value="CHROMOSOME UNDETERMINED SCAFFOLD_9, WHOLE GENOME SHOTGUN SEQUENCE"/>
    <property type="match status" value="1"/>
</dbReference>
<evidence type="ECO:0000313" key="1">
    <source>
        <dbReference type="EMBL" id="QED29137.1"/>
    </source>
</evidence>
<dbReference type="EMBL" id="CP042467">
    <property type="protein sequence ID" value="QED29137.1"/>
    <property type="molecule type" value="Genomic_DNA"/>
</dbReference>
<name>A0A5B8XVD4_9DELT</name>
<protein>
    <submittedName>
        <fullName evidence="1">Uncharacterized protein</fullName>
    </submittedName>
</protein>
<keyword evidence="2" id="KW-1185">Reference proteome</keyword>
<accession>A0A5B8XVD4</accession>
<dbReference type="AlphaFoldDB" id="A0A5B8XVD4"/>
<gene>
    <name evidence="1" type="ORF">FRD01_18200</name>
</gene>
<dbReference type="RefSeq" id="WP_146962225.1">
    <property type="nucleotide sequence ID" value="NZ_CP042467.1"/>
</dbReference>
<dbReference type="KEGG" id="bbae:FRD01_18200"/>
<dbReference type="OrthoDB" id="5727225at2"/>
<reference evidence="1 2" key="1">
    <citation type="submission" date="2019-08" db="EMBL/GenBank/DDBJ databases">
        <authorList>
            <person name="Liang Q."/>
        </authorList>
    </citation>
    <scope>NUCLEOTIDE SEQUENCE [LARGE SCALE GENOMIC DNA]</scope>
    <source>
        <strain evidence="1 2">V1718</strain>
    </source>
</reference>
<proteinExistence type="predicted"/>